<dbReference type="InterPro" id="IPR001365">
    <property type="entry name" value="A_deaminase_dom"/>
</dbReference>
<comment type="subcellular location">
    <subcellularLocation>
        <location evidence="2">Secreted</location>
    </subcellularLocation>
</comment>
<dbReference type="GO" id="GO:0046872">
    <property type="term" value="F:metal ion binding"/>
    <property type="evidence" value="ECO:0007669"/>
    <property type="project" value="UniProtKB-KW"/>
</dbReference>
<evidence type="ECO:0000256" key="6">
    <source>
        <dbReference type="ARBA" id="ARBA00022723"/>
    </source>
</evidence>
<keyword evidence="5" id="KW-0964">Secreted</keyword>
<comment type="catalytic activity">
    <reaction evidence="9">
        <text>adenosine + H2O + H(+) = inosine + NH4(+)</text>
        <dbReference type="Rhea" id="RHEA:24408"/>
        <dbReference type="ChEBI" id="CHEBI:15377"/>
        <dbReference type="ChEBI" id="CHEBI:15378"/>
        <dbReference type="ChEBI" id="CHEBI:16335"/>
        <dbReference type="ChEBI" id="CHEBI:17596"/>
        <dbReference type="ChEBI" id="CHEBI:28938"/>
        <dbReference type="EC" id="3.5.4.4"/>
    </reaction>
</comment>
<dbReference type="EMBL" id="MU853367">
    <property type="protein sequence ID" value="KAK4107990.1"/>
    <property type="molecule type" value="Genomic_DNA"/>
</dbReference>
<dbReference type="GO" id="GO:0046103">
    <property type="term" value="P:inosine biosynthetic process"/>
    <property type="evidence" value="ECO:0007669"/>
    <property type="project" value="TreeGrafter"/>
</dbReference>
<name>A0AAN6QGU5_9PEZI</name>
<protein>
    <recommendedName>
        <fullName evidence="4">adenosine deaminase</fullName>
        <ecNumber evidence="4">3.5.4.4</ecNumber>
    </recommendedName>
</protein>
<dbReference type="InterPro" id="IPR006330">
    <property type="entry name" value="Ado/ade_deaminase"/>
</dbReference>
<dbReference type="SUPFAM" id="SSF51556">
    <property type="entry name" value="Metallo-dependent hydrolases"/>
    <property type="match status" value="1"/>
</dbReference>
<dbReference type="PANTHER" id="PTHR11409:SF37">
    <property type="entry name" value="ADENOSINE DEAMINASE DOMAIN-CONTAINING PROTEIN"/>
    <property type="match status" value="1"/>
</dbReference>
<dbReference type="RefSeq" id="XP_064665560.1">
    <property type="nucleotide sequence ID" value="XM_064812339.1"/>
</dbReference>
<dbReference type="Pfam" id="PF00962">
    <property type="entry name" value="A_deaminase"/>
    <property type="match status" value="1"/>
</dbReference>
<gene>
    <name evidence="12" type="ORF">N656DRAFT_719120</name>
</gene>
<evidence type="ECO:0000313" key="13">
    <source>
        <dbReference type="Proteomes" id="UP001302812"/>
    </source>
</evidence>
<dbReference type="PANTHER" id="PTHR11409">
    <property type="entry name" value="ADENOSINE DEAMINASE"/>
    <property type="match status" value="1"/>
</dbReference>
<dbReference type="GO" id="GO:0004000">
    <property type="term" value="F:adenosine deaminase activity"/>
    <property type="evidence" value="ECO:0007669"/>
    <property type="project" value="TreeGrafter"/>
</dbReference>
<keyword evidence="7" id="KW-0732">Signal</keyword>
<dbReference type="AlphaFoldDB" id="A0AAN6QGU5"/>
<dbReference type="GO" id="GO:0006154">
    <property type="term" value="P:adenosine catabolic process"/>
    <property type="evidence" value="ECO:0007669"/>
    <property type="project" value="TreeGrafter"/>
</dbReference>
<organism evidence="12 13">
    <name type="scientific">Canariomyces notabilis</name>
    <dbReference type="NCBI Taxonomy" id="2074819"/>
    <lineage>
        <taxon>Eukaryota</taxon>
        <taxon>Fungi</taxon>
        <taxon>Dikarya</taxon>
        <taxon>Ascomycota</taxon>
        <taxon>Pezizomycotina</taxon>
        <taxon>Sordariomycetes</taxon>
        <taxon>Sordariomycetidae</taxon>
        <taxon>Sordariales</taxon>
        <taxon>Chaetomiaceae</taxon>
        <taxon>Canariomyces</taxon>
    </lineage>
</organism>
<keyword evidence="8 12" id="KW-0378">Hydrolase</keyword>
<dbReference type="InterPro" id="IPR032466">
    <property type="entry name" value="Metal_Hydrolase"/>
</dbReference>
<evidence type="ECO:0000256" key="5">
    <source>
        <dbReference type="ARBA" id="ARBA00022525"/>
    </source>
</evidence>
<reference evidence="12" key="1">
    <citation type="journal article" date="2023" name="Mol. Phylogenet. Evol.">
        <title>Genome-scale phylogeny and comparative genomics of the fungal order Sordariales.</title>
        <authorList>
            <person name="Hensen N."/>
            <person name="Bonometti L."/>
            <person name="Westerberg I."/>
            <person name="Brannstrom I.O."/>
            <person name="Guillou S."/>
            <person name="Cros-Aarteil S."/>
            <person name="Calhoun S."/>
            <person name="Haridas S."/>
            <person name="Kuo A."/>
            <person name="Mondo S."/>
            <person name="Pangilinan J."/>
            <person name="Riley R."/>
            <person name="LaButti K."/>
            <person name="Andreopoulos B."/>
            <person name="Lipzen A."/>
            <person name="Chen C."/>
            <person name="Yan M."/>
            <person name="Daum C."/>
            <person name="Ng V."/>
            <person name="Clum A."/>
            <person name="Steindorff A."/>
            <person name="Ohm R.A."/>
            <person name="Martin F."/>
            <person name="Silar P."/>
            <person name="Natvig D.O."/>
            <person name="Lalanne C."/>
            <person name="Gautier V."/>
            <person name="Ament-Velasquez S.L."/>
            <person name="Kruys A."/>
            <person name="Hutchinson M.I."/>
            <person name="Powell A.J."/>
            <person name="Barry K."/>
            <person name="Miller A.N."/>
            <person name="Grigoriev I.V."/>
            <person name="Debuchy R."/>
            <person name="Gladieux P."/>
            <person name="Hiltunen Thoren M."/>
            <person name="Johannesson H."/>
        </authorList>
    </citation>
    <scope>NUCLEOTIDE SEQUENCE</scope>
    <source>
        <strain evidence="12">CBS 508.74</strain>
    </source>
</reference>
<comment type="caution">
    <text evidence="12">The sequence shown here is derived from an EMBL/GenBank/DDBJ whole genome shotgun (WGS) entry which is preliminary data.</text>
</comment>
<dbReference type="GeneID" id="89936464"/>
<evidence type="ECO:0000256" key="4">
    <source>
        <dbReference type="ARBA" id="ARBA00012784"/>
    </source>
</evidence>
<keyword evidence="6" id="KW-0479">Metal-binding</keyword>
<comment type="similarity">
    <text evidence="3">Belongs to the metallo-dependent hydrolases superfamily. Adenosine and AMP deaminases family. ADGF subfamily.</text>
</comment>
<feature type="coiled-coil region" evidence="10">
    <location>
        <begin position="84"/>
        <end position="135"/>
    </location>
</feature>
<evidence type="ECO:0000256" key="2">
    <source>
        <dbReference type="ARBA" id="ARBA00004613"/>
    </source>
</evidence>
<comment type="cofactor">
    <cofactor evidence="1">
        <name>Zn(2+)</name>
        <dbReference type="ChEBI" id="CHEBI:29105"/>
    </cofactor>
</comment>
<evidence type="ECO:0000256" key="10">
    <source>
        <dbReference type="SAM" id="Coils"/>
    </source>
</evidence>
<evidence type="ECO:0000256" key="8">
    <source>
        <dbReference type="ARBA" id="ARBA00022801"/>
    </source>
</evidence>
<reference evidence="12" key="2">
    <citation type="submission" date="2023-05" db="EMBL/GenBank/DDBJ databases">
        <authorList>
            <consortium name="Lawrence Berkeley National Laboratory"/>
            <person name="Steindorff A."/>
            <person name="Hensen N."/>
            <person name="Bonometti L."/>
            <person name="Westerberg I."/>
            <person name="Brannstrom I.O."/>
            <person name="Guillou S."/>
            <person name="Cros-Aarteil S."/>
            <person name="Calhoun S."/>
            <person name="Haridas S."/>
            <person name="Kuo A."/>
            <person name="Mondo S."/>
            <person name="Pangilinan J."/>
            <person name="Riley R."/>
            <person name="Labutti K."/>
            <person name="Andreopoulos B."/>
            <person name="Lipzen A."/>
            <person name="Chen C."/>
            <person name="Yanf M."/>
            <person name="Daum C."/>
            <person name="Ng V."/>
            <person name="Clum A."/>
            <person name="Ohm R."/>
            <person name="Martin F."/>
            <person name="Silar P."/>
            <person name="Natvig D."/>
            <person name="Lalanne C."/>
            <person name="Gautier V."/>
            <person name="Ament-Velasquez S.L."/>
            <person name="Kruys A."/>
            <person name="Hutchinson M.I."/>
            <person name="Powell A.J."/>
            <person name="Barry K."/>
            <person name="Miller A.N."/>
            <person name="Grigoriev I.V."/>
            <person name="Debuchy R."/>
            <person name="Gladieux P."/>
            <person name="Thoren M.H."/>
            <person name="Johannesson H."/>
        </authorList>
    </citation>
    <scope>NUCLEOTIDE SEQUENCE</scope>
    <source>
        <strain evidence="12">CBS 508.74</strain>
    </source>
</reference>
<evidence type="ECO:0000256" key="7">
    <source>
        <dbReference type="ARBA" id="ARBA00022729"/>
    </source>
</evidence>
<keyword evidence="10" id="KW-0175">Coiled coil</keyword>
<dbReference type="Gene3D" id="3.20.20.140">
    <property type="entry name" value="Metal-dependent hydrolases"/>
    <property type="match status" value="1"/>
</dbReference>
<keyword evidence="13" id="KW-1185">Reference proteome</keyword>
<dbReference type="FunFam" id="3.20.20.140:FF:000017">
    <property type="entry name" value="Adenosine deaminase 2"/>
    <property type="match status" value="1"/>
</dbReference>
<sequence length="634" mass="73785">MTNCFHGRSPEKTRKFGDLVEHDVVRAHEETVAKRLRQNYRRELGRRIDTLLDFSVTPSPRKPERSDIDDHAIGRSEKAKVEYALQKAKEYDSLREEITRYERALGFEFACTSKANDLEVQANHIMQELKKMDVEWFYKPAKPKIGYHGQEHTRFYGDHFLSNLDIIERTQLFALCRAMPKGAHLHIHFNANLLPNFLLDIAKDMEHMFIWSNIPLEDVSALNRCRIQFSIMSQDTAKSRGEGNLFEKTYKSQQVMRYKDFRSQFLQHYWDHVDVDTWLQTKLVFQEEEAHNMLQTAEGAWEKFNARTQMMKGLFNYETAYRKYTRQCLEEFKDDNIQYAEIRPNFMSTNQVWRDDGSSKMDNEGIMDLIIAEYKAFQDTHQRIVVKGLKIIYCTPRSFNNDQVALALKECLDFKLDKRFSGYIAGFDLVGEEAKGKPLKAFRAEFLEFKRLCAEAKVEIPFLFHCGETLDIGTETDGNLVDAVLLGSKRIGHGFALPRHPYIMEQMKKRNVCIEVCPISNEILGLTPRISGHSMYSLLANDVPCTISTDNGTLFRSRLSHDFYQVMAGKSDMTLHGLRQLIEWSIEHSCMEPDLKQEVRLDWEGKWQQFCQRIVNGDFSFSKPGGIDQKGSRL</sequence>
<evidence type="ECO:0000256" key="1">
    <source>
        <dbReference type="ARBA" id="ARBA00001947"/>
    </source>
</evidence>
<evidence type="ECO:0000256" key="9">
    <source>
        <dbReference type="ARBA" id="ARBA00047764"/>
    </source>
</evidence>
<evidence type="ECO:0000313" key="12">
    <source>
        <dbReference type="EMBL" id="KAK4107990.1"/>
    </source>
</evidence>
<evidence type="ECO:0000256" key="3">
    <source>
        <dbReference type="ARBA" id="ARBA00006083"/>
    </source>
</evidence>
<accession>A0AAN6QGU5</accession>
<feature type="domain" description="Adenosine deaminase" evidence="11">
    <location>
        <begin position="287"/>
        <end position="599"/>
    </location>
</feature>
<dbReference type="EC" id="3.5.4.4" evidence="4"/>
<dbReference type="Proteomes" id="UP001302812">
    <property type="component" value="Unassembled WGS sequence"/>
</dbReference>
<proteinExistence type="inferred from homology"/>
<dbReference type="GO" id="GO:0005576">
    <property type="term" value="C:extracellular region"/>
    <property type="evidence" value="ECO:0007669"/>
    <property type="project" value="UniProtKB-SubCell"/>
</dbReference>
<evidence type="ECO:0000259" key="11">
    <source>
        <dbReference type="Pfam" id="PF00962"/>
    </source>
</evidence>